<evidence type="ECO:0000259" key="1">
    <source>
        <dbReference type="PROSITE" id="PS51736"/>
    </source>
</evidence>
<dbReference type="InterPro" id="IPR038109">
    <property type="entry name" value="DNA_bind_recomb_sf"/>
</dbReference>
<dbReference type="FunFam" id="3.40.50.1390:FF:000008">
    <property type="entry name" value="DNA recombinase"/>
    <property type="match status" value="1"/>
</dbReference>
<name>A0A5Q2QH19_9GAMM</name>
<gene>
    <name evidence="3" type="ORF">GH975_08700</name>
</gene>
<dbReference type="OrthoDB" id="5479610at2"/>
<dbReference type="PROSITE" id="PS51737">
    <property type="entry name" value="RECOMBINASE_DNA_BIND"/>
    <property type="match status" value="1"/>
</dbReference>
<dbReference type="PANTHER" id="PTHR30461:SF23">
    <property type="entry name" value="DNA RECOMBINASE-RELATED"/>
    <property type="match status" value="1"/>
</dbReference>
<dbReference type="CDD" id="cd00338">
    <property type="entry name" value="Ser_Recombinase"/>
    <property type="match status" value="1"/>
</dbReference>
<dbReference type="PROSITE" id="PS51736">
    <property type="entry name" value="RECOMBINASES_3"/>
    <property type="match status" value="1"/>
</dbReference>
<dbReference type="SMART" id="SM00857">
    <property type="entry name" value="Resolvase"/>
    <property type="match status" value="1"/>
</dbReference>
<proteinExistence type="predicted"/>
<keyword evidence="4" id="KW-1185">Reference proteome</keyword>
<evidence type="ECO:0000313" key="4">
    <source>
        <dbReference type="Proteomes" id="UP000388235"/>
    </source>
</evidence>
<dbReference type="EMBL" id="CP045871">
    <property type="protein sequence ID" value="QGG81316.1"/>
    <property type="molecule type" value="Genomic_DNA"/>
</dbReference>
<dbReference type="GO" id="GO:0003677">
    <property type="term" value="F:DNA binding"/>
    <property type="evidence" value="ECO:0007669"/>
    <property type="project" value="InterPro"/>
</dbReference>
<dbReference type="Gene3D" id="3.40.50.1390">
    <property type="entry name" value="Resolvase, N-terminal catalytic domain"/>
    <property type="match status" value="1"/>
</dbReference>
<reference evidence="3 4" key="1">
    <citation type="submission" date="2019-11" db="EMBL/GenBank/DDBJ databases">
        <authorList>
            <person name="Khan S.A."/>
            <person name="Jeon C.O."/>
            <person name="Chun B.H."/>
        </authorList>
    </citation>
    <scope>NUCLEOTIDE SEQUENCE [LARGE SCALE GENOMIC DNA]</scope>
    <source>
        <strain evidence="3 4">IMCC 1097</strain>
    </source>
</reference>
<dbReference type="Pfam" id="PF00239">
    <property type="entry name" value="Resolvase"/>
    <property type="match status" value="1"/>
</dbReference>
<dbReference type="InterPro" id="IPR050639">
    <property type="entry name" value="SSR_resolvase"/>
</dbReference>
<dbReference type="Pfam" id="PF07508">
    <property type="entry name" value="Recombinase"/>
    <property type="match status" value="1"/>
</dbReference>
<feature type="domain" description="Recombinase" evidence="2">
    <location>
        <begin position="174"/>
        <end position="298"/>
    </location>
</feature>
<accession>A0A5Q2QH19</accession>
<sequence>MSTEHQQYSTHNQADKIKEYAERRNIEIVRTYADEGKSGLSIGGRASLQRLINDVETDNTDFNLILVYDVSRWGRFQDADESAYYEYICKRKGIAVAYVAEQFENDGSPVSTIVKGVKRAMAGEYSRELSAKVFAGQCRLIELGYRQGGPAGYGLRRVLVDQSGETKGVLKAGEHKSLQTDRVVLMPGPDYEIKVVNQMYSWLIDEDLQIGEIAKRLNAQAIPTDKDREWTYCTVRQVLTNEKYIGNNVYNRRSFKLKRKHVNNPPAMWIRKEGAFDGIVPLDTFMQAQERLAERSRKYTNDEILEHLKALYEECGYLNGMVINQAENLPNTSTLVSRFGSLTRAYELVGFHTQRSTEHIEINRRLRQLHPEIIERTESTIAELGGKVTRDPKTDLLMLNDELIISLVLARCQTTNAGMQRWRIRFDSATHNPDLTVAVRLDAENTNELDYYLLPKLDLPNHEIRVSNRNSADFECFRFDDLSFFYGMSERQRLQRLQT</sequence>
<dbReference type="InterPro" id="IPR011109">
    <property type="entry name" value="DNA_bind_recombinase_dom"/>
</dbReference>
<dbReference type="Proteomes" id="UP000388235">
    <property type="component" value="Chromosome"/>
</dbReference>
<dbReference type="AlphaFoldDB" id="A0A5Q2QH19"/>
<evidence type="ECO:0000259" key="2">
    <source>
        <dbReference type="PROSITE" id="PS51737"/>
    </source>
</evidence>
<dbReference type="PANTHER" id="PTHR30461">
    <property type="entry name" value="DNA-INVERTASE FROM LAMBDOID PROPHAGE"/>
    <property type="match status" value="1"/>
</dbReference>
<dbReference type="Gene3D" id="3.90.1750.20">
    <property type="entry name" value="Putative Large Serine Recombinase, Chain B, Domain 2"/>
    <property type="match status" value="1"/>
</dbReference>
<protein>
    <submittedName>
        <fullName evidence="3">Recombinase family protein</fullName>
    </submittedName>
</protein>
<dbReference type="InterPro" id="IPR036162">
    <property type="entry name" value="Resolvase-like_N_sf"/>
</dbReference>
<feature type="domain" description="Resolvase/invertase-type recombinase catalytic" evidence="1">
    <location>
        <begin position="1"/>
        <end position="144"/>
    </location>
</feature>
<organism evidence="3 4">
    <name type="scientific">Litorivicinus lipolyticus</name>
    <dbReference type="NCBI Taxonomy" id="418701"/>
    <lineage>
        <taxon>Bacteria</taxon>
        <taxon>Pseudomonadati</taxon>
        <taxon>Pseudomonadota</taxon>
        <taxon>Gammaproteobacteria</taxon>
        <taxon>Oceanospirillales</taxon>
        <taxon>Litorivicinaceae</taxon>
        <taxon>Litorivicinus</taxon>
    </lineage>
</organism>
<dbReference type="SUPFAM" id="SSF53041">
    <property type="entry name" value="Resolvase-like"/>
    <property type="match status" value="1"/>
</dbReference>
<dbReference type="GO" id="GO:0000150">
    <property type="term" value="F:DNA strand exchange activity"/>
    <property type="evidence" value="ECO:0007669"/>
    <property type="project" value="InterPro"/>
</dbReference>
<dbReference type="KEGG" id="llp:GH975_08700"/>
<evidence type="ECO:0000313" key="3">
    <source>
        <dbReference type="EMBL" id="QGG81316.1"/>
    </source>
</evidence>
<dbReference type="InterPro" id="IPR006119">
    <property type="entry name" value="Resolv_N"/>
</dbReference>